<gene>
    <name evidence="4" type="ORF">V6255_15605</name>
</gene>
<dbReference type="EC" id="2.7.7.65" evidence="1"/>
<sequence>MSATIELKDIHWLIDMVHSIDVGIVIIDKDFNVKVWNGFMENHSGFLTAHMMDKKITDVFTSIPEDWLQQKVKSVCLLKNKAFTTWEQRPYLFKFKSYRPITSNAEFMYQNVTFLPLTDIVGVVTQICMIVHDVTDVALSKQTSQKANAKLTRLSQTDTLTQLNNQGYWRERCASEFLIYKKSGRIASMILFDIDHFKIVNDTYGHTFGDEVLKGIADVIQDNSKKEDITGRFGGEEFTSLLIDTNLEGAKLIAERLRKAIEAIHFEFQGTVVKVTASFGIAQMTDSITDHEKLIEVANLGLYIAKNNGRNQIGVSEH</sequence>
<dbReference type="SUPFAM" id="SSF55073">
    <property type="entry name" value="Nucleotide cyclase"/>
    <property type="match status" value="1"/>
</dbReference>
<evidence type="ECO:0000256" key="1">
    <source>
        <dbReference type="ARBA" id="ARBA00012528"/>
    </source>
</evidence>
<dbReference type="RefSeq" id="WP_341628992.1">
    <property type="nucleotide sequence ID" value="NZ_JBAKBA010000046.1"/>
</dbReference>
<dbReference type="PANTHER" id="PTHR45138">
    <property type="entry name" value="REGULATORY COMPONENTS OF SENSORY TRANSDUCTION SYSTEM"/>
    <property type="match status" value="1"/>
</dbReference>
<dbReference type="Gene3D" id="3.30.70.270">
    <property type="match status" value="1"/>
</dbReference>
<dbReference type="InterPro" id="IPR000160">
    <property type="entry name" value="GGDEF_dom"/>
</dbReference>
<dbReference type="SMART" id="SM00267">
    <property type="entry name" value="GGDEF"/>
    <property type="match status" value="1"/>
</dbReference>
<dbReference type="InterPro" id="IPR050469">
    <property type="entry name" value="Diguanylate_Cyclase"/>
</dbReference>
<comment type="caution">
    <text evidence="4">The sequence shown here is derived from an EMBL/GenBank/DDBJ whole genome shotgun (WGS) entry which is preliminary data.</text>
</comment>
<reference evidence="4 5" key="1">
    <citation type="submission" date="2024-02" db="EMBL/GenBank/DDBJ databases">
        <title>Bacteria isolated from the canopy kelp, Nereocystis luetkeana.</title>
        <authorList>
            <person name="Pfister C.A."/>
            <person name="Younker I.T."/>
            <person name="Light S.H."/>
        </authorList>
    </citation>
    <scope>NUCLEOTIDE SEQUENCE [LARGE SCALE GENOMIC DNA]</scope>
    <source>
        <strain evidence="4 5">TI.2.07</strain>
    </source>
</reference>
<dbReference type="InterPro" id="IPR035965">
    <property type="entry name" value="PAS-like_dom_sf"/>
</dbReference>
<dbReference type="InterPro" id="IPR043128">
    <property type="entry name" value="Rev_trsase/Diguanyl_cyclase"/>
</dbReference>
<keyword evidence="5" id="KW-1185">Reference proteome</keyword>
<dbReference type="Pfam" id="PF00990">
    <property type="entry name" value="GGDEF"/>
    <property type="match status" value="1"/>
</dbReference>
<keyword evidence="4" id="KW-0548">Nucleotidyltransferase</keyword>
<keyword evidence="4" id="KW-0808">Transferase</keyword>
<dbReference type="Pfam" id="PF00989">
    <property type="entry name" value="PAS"/>
    <property type="match status" value="1"/>
</dbReference>
<dbReference type="EMBL" id="JBAKBA010000046">
    <property type="protein sequence ID" value="MEL0660566.1"/>
    <property type="molecule type" value="Genomic_DNA"/>
</dbReference>
<dbReference type="PANTHER" id="PTHR45138:SF9">
    <property type="entry name" value="DIGUANYLATE CYCLASE DGCM-RELATED"/>
    <property type="match status" value="1"/>
</dbReference>
<name>A0ABU9HFN2_9GAMM</name>
<dbReference type="InterPro" id="IPR013767">
    <property type="entry name" value="PAS_fold"/>
</dbReference>
<accession>A0ABU9HFN2</accession>
<dbReference type="Proteomes" id="UP001366060">
    <property type="component" value="Unassembled WGS sequence"/>
</dbReference>
<dbReference type="SUPFAM" id="SSF55785">
    <property type="entry name" value="PYP-like sensor domain (PAS domain)"/>
    <property type="match status" value="1"/>
</dbReference>
<comment type="catalytic activity">
    <reaction evidence="2">
        <text>2 GTP = 3',3'-c-di-GMP + 2 diphosphate</text>
        <dbReference type="Rhea" id="RHEA:24898"/>
        <dbReference type="ChEBI" id="CHEBI:33019"/>
        <dbReference type="ChEBI" id="CHEBI:37565"/>
        <dbReference type="ChEBI" id="CHEBI:58805"/>
        <dbReference type="EC" id="2.7.7.65"/>
    </reaction>
</comment>
<evidence type="ECO:0000313" key="5">
    <source>
        <dbReference type="Proteomes" id="UP001366060"/>
    </source>
</evidence>
<evidence type="ECO:0000256" key="2">
    <source>
        <dbReference type="ARBA" id="ARBA00034247"/>
    </source>
</evidence>
<proteinExistence type="predicted"/>
<dbReference type="PROSITE" id="PS50887">
    <property type="entry name" value="GGDEF"/>
    <property type="match status" value="1"/>
</dbReference>
<protein>
    <recommendedName>
        <fullName evidence="1">diguanylate cyclase</fullName>
        <ecNumber evidence="1">2.7.7.65</ecNumber>
    </recommendedName>
</protein>
<dbReference type="CDD" id="cd01949">
    <property type="entry name" value="GGDEF"/>
    <property type="match status" value="1"/>
</dbReference>
<evidence type="ECO:0000313" key="4">
    <source>
        <dbReference type="EMBL" id="MEL0660566.1"/>
    </source>
</evidence>
<dbReference type="Gene3D" id="3.30.450.20">
    <property type="entry name" value="PAS domain"/>
    <property type="match status" value="1"/>
</dbReference>
<evidence type="ECO:0000259" key="3">
    <source>
        <dbReference type="PROSITE" id="PS50887"/>
    </source>
</evidence>
<dbReference type="GO" id="GO:0052621">
    <property type="term" value="F:diguanylate cyclase activity"/>
    <property type="evidence" value="ECO:0007669"/>
    <property type="project" value="UniProtKB-EC"/>
</dbReference>
<feature type="domain" description="GGDEF" evidence="3">
    <location>
        <begin position="185"/>
        <end position="318"/>
    </location>
</feature>
<organism evidence="4 5">
    <name type="scientific">Psychromonas arctica</name>
    <dbReference type="NCBI Taxonomy" id="168275"/>
    <lineage>
        <taxon>Bacteria</taxon>
        <taxon>Pseudomonadati</taxon>
        <taxon>Pseudomonadota</taxon>
        <taxon>Gammaproteobacteria</taxon>
        <taxon>Alteromonadales</taxon>
        <taxon>Psychromonadaceae</taxon>
        <taxon>Psychromonas</taxon>
    </lineage>
</organism>
<dbReference type="NCBIfam" id="TIGR00254">
    <property type="entry name" value="GGDEF"/>
    <property type="match status" value="1"/>
</dbReference>
<dbReference type="InterPro" id="IPR029787">
    <property type="entry name" value="Nucleotide_cyclase"/>
</dbReference>